<dbReference type="EMBL" id="JAENHL010000008">
    <property type="protein sequence ID" value="MBK1871088.1"/>
    <property type="molecule type" value="Genomic_DNA"/>
</dbReference>
<evidence type="ECO:0000313" key="1">
    <source>
        <dbReference type="EMBL" id="MBK1871088.1"/>
    </source>
</evidence>
<proteinExistence type="predicted"/>
<name>A0ACC5RFA5_9HYPH</name>
<keyword evidence="2" id="KW-1185">Reference proteome</keyword>
<comment type="caution">
    <text evidence="1">The sequence shown here is derived from an EMBL/GenBank/DDBJ whole genome shotgun (WGS) entry which is preliminary data.</text>
</comment>
<sequence length="506" mass="55930">MALTPRLELRQGQSLVMTPQLQQAIKLLQMSNLELQTYVESELEKNPLLERDEKREAPAAEMPAASEASEERDVASAFKDGASASEKLATLGTDLDNVYQGESRADAANRSAMAQGDSGWASLKSSRAVSLDQDDLEFGATLTRETTLAEHLTEQLMLAIAGPADRLIGQNLIGMVNEAGYLTADTAQVAEMLGTDVAHVERVLAVLQGFDPAGVFARDLKECLKLQLKELDRLDPAMMVLVDHLDLVAKRDFAALKSLCRLDADDIRDMIAELRRLNPKPGHIFGAEPVQPVVPDVSVRPAPDGSWLVELNSDTLPRVLVNNRYMAQVSRGPMRAEDKTYLSECHANATWLVRSLDQRAKTILKVAREIVRQQDAFLAYGVQHLRPLNLKTVAEAIEMHESTVSRVTSNKYVVTPRGIFELKYFFTTAINSAEGGEAHSAESVRHRLREMIERETSANILSDDTLVDMLKADGIDIARRTVAKYRESLGIPSSVQRRREKNAFGS</sequence>
<dbReference type="Proteomes" id="UP000616151">
    <property type="component" value="Unassembled WGS sequence"/>
</dbReference>
<reference evidence="1" key="1">
    <citation type="submission" date="2021-01" db="EMBL/GenBank/DDBJ databases">
        <authorList>
            <person name="Sun Q."/>
        </authorList>
    </citation>
    <scope>NUCLEOTIDE SEQUENCE</scope>
    <source>
        <strain evidence="1">YIM B02566</strain>
    </source>
</reference>
<organism evidence="1 2">
    <name type="scientific">Taklimakanibacter albus</name>
    <dbReference type="NCBI Taxonomy" id="2800327"/>
    <lineage>
        <taxon>Bacteria</taxon>
        <taxon>Pseudomonadati</taxon>
        <taxon>Pseudomonadota</taxon>
        <taxon>Alphaproteobacteria</taxon>
        <taxon>Hyphomicrobiales</taxon>
        <taxon>Aestuariivirgaceae</taxon>
        <taxon>Taklimakanibacter</taxon>
    </lineage>
</organism>
<gene>
    <name evidence="1" type="primary">rpoN</name>
    <name evidence="1" type="ORF">JHL16_32275</name>
</gene>
<protein>
    <submittedName>
        <fullName evidence="1">RNA polymerase factor sigma-54</fullName>
    </submittedName>
</protein>
<accession>A0ACC5RFA5</accession>
<evidence type="ECO:0000313" key="2">
    <source>
        <dbReference type="Proteomes" id="UP000616151"/>
    </source>
</evidence>